<dbReference type="Pfam" id="PF00443">
    <property type="entry name" value="UCH"/>
    <property type="match status" value="1"/>
</dbReference>
<dbReference type="EMBL" id="IACM01016323">
    <property type="protein sequence ID" value="LAB20148.1"/>
    <property type="molecule type" value="Transcribed_RNA"/>
</dbReference>
<sequence>MKIANCDFSPLPGHQGGFCMMCIMQNHMIQAFANSGNAIKPVSFIRDLKKIARHFRFGSQEDAHEFLRYTIDAMQKACLNGYTKYEQLARLLCAWERTRG</sequence>
<reference evidence="2" key="2">
    <citation type="submission" date="2017-11" db="EMBL/GenBank/DDBJ databases">
        <title>Coralsnake Venomics: Analyses of Venom Gland Transcriptomes and Proteomes of Six Brazilian Taxa.</title>
        <authorList>
            <person name="Aird S.D."/>
            <person name="Jorge da Silva N."/>
            <person name="Qiu L."/>
            <person name="Villar-Briones A."/>
            <person name="Aparecida-Saddi V."/>
            <person name="Campos-Telles M.P."/>
            <person name="Grau M."/>
            <person name="Mikheyev A.S."/>
        </authorList>
    </citation>
    <scope>NUCLEOTIDE SEQUENCE</scope>
    <source>
        <tissue evidence="2">Venom_gland</tissue>
    </source>
</reference>
<protein>
    <recommendedName>
        <fullName evidence="1">Peptidase C19 ubiquitin carboxyl-terminal hydrolase domain-containing protein</fullName>
    </recommendedName>
</protein>
<accession>A0A2D4LGZ0</accession>
<dbReference type="GO" id="GO:0016579">
    <property type="term" value="P:protein deubiquitination"/>
    <property type="evidence" value="ECO:0007669"/>
    <property type="project" value="InterPro"/>
</dbReference>
<dbReference type="AlphaFoldDB" id="A0A2D4LGZ0"/>
<dbReference type="Gene3D" id="3.90.70.10">
    <property type="entry name" value="Cysteine proteinases"/>
    <property type="match status" value="1"/>
</dbReference>
<dbReference type="SUPFAM" id="SSF54001">
    <property type="entry name" value="Cysteine proteinases"/>
    <property type="match status" value="1"/>
</dbReference>
<evidence type="ECO:0000313" key="2">
    <source>
        <dbReference type="EMBL" id="LAB20148.1"/>
    </source>
</evidence>
<dbReference type="GO" id="GO:0004843">
    <property type="term" value="F:cysteine-type deubiquitinase activity"/>
    <property type="evidence" value="ECO:0007669"/>
    <property type="project" value="InterPro"/>
</dbReference>
<evidence type="ECO:0000259" key="1">
    <source>
        <dbReference type="Pfam" id="PF00443"/>
    </source>
</evidence>
<dbReference type="InterPro" id="IPR038765">
    <property type="entry name" value="Papain-like_cys_pep_sf"/>
</dbReference>
<feature type="domain" description="Peptidase C19 ubiquitin carboxyl-terminal hydrolase" evidence="1">
    <location>
        <begin position="21"/>
        <end position="80"/>
    </location>
</feature>
<dbReference type="InterPro" id="IPR001394">
    <property type="entry name" value="Peptidase_C19_UCH"/>
</dbReference>
<organism evidence="2">
    <name type="scientific">Micrurus spixii</name>
    <name type="common">Amazon coral snake</name>
    <dbReference type="NCBI Taxonomy" id="129469"/>
    <lineage>
        <taxon>Eukaryota</taxon>
        <taxon>Metazoa</taxon>
        <taxon>Chordata</taxon>
        <taxon>Craniata</taxon>
        <taxon>Vertebrata</taxon>
        <taxon>Euteleostomi</taxon>
        <taxon>Lepidosauria</taxon>
        <taxon>Squamata</taxon>
        <taxon>Bifurcata</taxon>
        <taxon>Unidentata</taxon>
        <taxon>Episquamata</taxon>
        <taxon>Toxicofera</taxon>
        <taxon>Serpentes</taxon>
        <taxon>Colubroidea</taxon>
        <taxon>Elapidae</taxon>
        <taxon>Elapinae</taxon>
        <taxon>Micrurus</taxon>
    </lineage>
</organism>
<name>A0A2D4LGZ0_9SAUR</name>
<proteinExistence type="predicted"/>
<dbReference type="FunFam" id="3.90.70.10:FF:000119">
    <property type="entry name" value="Ubiquitin specific peptidase 36"/>
    <property type="match status" value="1"/>
</dbReference>
<reference evidence="2" key="1">
    <citation type="submission" date="2017-07" db="EMBL/GenBank/DDBJ databases">
        <authorList>
            <person name="Mikheyev A."/>
            <person name="Grau M."/>
        </authorList>
    </citation>
    <scope>NUCLEOTIDE SEQUENCE</scope>
    <source>
        <tissue evidence="2">Venom_gland</tissue>
    </source>
</reference>